<evidence type="ECO:0000256" key="1">
    <source>
        <dbReference type="SAM" id="MobiDB-lite"/>
    </source>
</evidence>
<feature type="region of interest" description="Disordered" evidence="1">
    <location>
        <begin position="1"/>
        <end position="23"/>
    </location>
</feature>
<dbReference type="SUPFAM" id="SSF48452">
    <property type="entry name" value="TPR-like"/>
    <property type="match status" value="1"/>
</dbReference>
<name>A0A6J4K9E3_9BACT</name>
<dbReference type="InterPro" id="IPR011990">
    <property type="entry name" value="TPR-like_helical_dom_sf"/>
</dbReference>
<organism evidence="2">
    <name type="scientific">uncultured Gemmatimonadota bacterium</name>
    <dbReference type="NCBI Taxonomy" id="203437"/>
    <lineage>
        <taxon>Bacteria</taxon>
        <taxon>Pseudomonadati</taxon>
        <taxon>Gemmatimonadota</taxon>
        <taxon>environmental samples</taxon>
    </lineage>
</organism>
<dbReference type="AlphaFoldDB" id="A0A6J4K9E3"/>
<proteinExistence type="predicted"/>
<evidence type="ECO:0000313" key="2">
    <source>
        <dbReference type="EMBL" id="CAA9299130.1"/>
    </source>
</evidence>
<gene>
    <name evidence="2" type="ORF">AVDCRST_MAG68-516</name>
</gene>
<sequence length="322" mass="34011">MSAPQASAAADVLRQISETERGERSRRAAAGALVLAAVEGAQDEFVLRRARREVEGLERSPEKSILTRVLVVLEETSDPRARVAAPLVQYACELERTRRLPEADAAVSLALALDTVSSSTALHAARLARKLGDRERALALYCAARDLDGGSGVIARLAAVGEAAVGADAERGLTRAIRAALRAGDAESAAVGLEERASVLRAAGNRRGAARDLCLAAARFPDGVDRARVAHALAGVVLSMGDAPAAREAMLAALAWGDAPQKDHARSRLHTLARDTGDQVGTRRWRSFQRPSLVSLSAYRPAAGAGTLAPRLTRWREALTTA</sequence>
<accession>A0A6J4K9E3</accession>
<protein>
    <submittedName>
        <fullName evidence="2">Uncharacterized protein</fullName>
    </submittedName>
</protein>
<dbReference type="Gene3D" id="1.25.40.10">
    <property type="entry name" value="Tetratricopeptide repeat domain"/>
    <property type="match status" value="1"/>
</dbReference>
<dbReference type="EMBL" id="CADCTW010000021">
    <property type="protein sequence ID" value="CAA9299130.1"/>
    <property type="molecule type" value="Genomic_DNA"/>
</dbReference>
<reference evidence="2" key="1">
    <citation type="submission" date="2020-02" db="EMBL/GenBank/DDBJ databases">
        <authorList>
            <person name="Meier V. D."/>
        </authorList>
    </citation>
    <scope>NUCLEOTIDE SEQUENCE</scope>
    <source>
        <strain evidence="2">AVDCRST_MAG68</strain>
    </source>
</reference>